<dbReference type="PANTHER" id="PTHR18896:SF76">
    <property type="entry name" value="PHOSPHOLIPASE"/>
    <property type="match status" value="1"/>
</dbReference>
<evidence type="ECO:0000256" key="1">
    <source>
        <dbReference type="ARBA" id="ARBA00000798"/>
    </source>
</evidence>
<dbReference type="AlphaFoldDB" id="A0A6C7BZP2"/>
<dbReference type="InterPro" id="IPR001736">
    <property type="entry name" value="PLipase_D/transphosphatidylase"/>
</dbReference>
<reference evidence="6 7" key="1">
    <citation type="submission" date="2017-06" db="EMBL/GenBank/DDBJ databases">
        <title>Salmonella reference genomes for public health.</title>
        <authorList>
            <person name="Robertson J."/>
            <person name="Yoshida C."/>
            <person name="Gurnik S."/>
            <person name="Nash J."/>
        </authorList>
    </citation>
    <scope>NUCLEOTIDE SEQUENCE [LARGE SCALE GENOMIC DNA]</scope>
    <source>
        <strain evidence="6 7">1315K</strain>
    </source>
</reference>
<keyword evidence="2" id="KW-0677">Repeat</keyword>
<dbReference type="PROSITE" id="PS50035">
    <property type="entry name" value="PLD"/>
    <property type="match status" value="1"/>
</dbReference>
<dbReference type="GO" id="GO:0004630">
    <property type="term" value="F:phospholipase D activity"/>
    <property type="evidence" value="ECO:0007669"/>
    <property type="project" value="UniProtKB-EC"/>
</dbReference>
<dbReference type="GO" id="GO:0009395">
    <property type="term" value="P:phospholipid catabolic process"/>
    <property type="evidence" value="ECO:0007669"/>
    <property type="project" value="TreeGrafter"/>
</dbReference>
<evidence type="ECO:0000313" key="6">
    <source>
        <dbReference type="EMBL" id="ASG86732.1"/>
    </source>
</evidence>
<comment type="catalytic activity">
    <reaction evidence="1">
        <text>a 1,2-diacyl-sn-glycero-3-phosphocholine + H2O = a 1,2-diacyl-sn-glycero-3-phosphate + choline + H(+)</text>
        <dbReference type="Rhea" id="RHEA:14445"/>
        <dbReference type="ChEBI" id="CHEBI:15354"/>
        <dbReference type="ChEBI" id="CHEBI:15377"/>
        <dbReference type="ChEBI" id="CHEBI:15378"/>
        <dbReference type="ChEBI" id="CHEBI:57643"/>
        <dbReference type="ChEBI" id="CHEBI:58608"/>
        <dbReference type="EC" id="3.1.4.4"/>
    </reaction>
</comment>
<evidence type="ECO:0000256" key="3">
    <source>
        <dbReference type="ARBA" id="ARBA00022801"/>
    </source>
</evidence>
<dbReference type="Proteomes" id="UP000198067">
    <property type="component" value="Chromosome"/>
</dbReference>
<protein>
    <recommendedName>
        <fullName evidence="5">PLD phosphodiesterase domain-containing protein</fullName>
    </recommendedName>
</protein>
<name>A0A6C7BZP2_SALER</name>
<feature type="domain" description="PLD phosphodiesterase" evidence="5">
    <location>
        <begin position="1"/>
        <end position="19"/>
    </location>
</feature>
<gene>
    <name evidence="6" type="ORF">LFZ47_03570</name>
</gene>
<keyword evidence="4" id="KW-0443">Lipid metabolism</keyword>
<dbReference type="SUPFAM" id="SSF56024">
    <property type="entry name" value="Phospholipase D/nuclease"/>
    <property type="match status" value="1"/>
</dbReference>
<evidence type="ECO:0000313" key="7">
    <source>
        <dbReference type="Proteomes" id="UP000198067"/>
    </source>
</evidence>
<evidence type="ECO:0000256" key="4">
    <source>
        <dbReference type="ARBA" id="ARBA00023098"/>
    </source>
</evidence>
<proteinExistence type="predicted"/>
<organism evidence="6 7">
    <name type="scientific">Salmonella enterica subsp. salamae serovar 55:k:z39 str. 1315K</name>
    <dbReference type="NCBI Taxonomy" id="1243602"/>
    <lineage>
        <taxon>Bacteria</taxon>
        <taxon>Pseudomonadati</taxon>
        <taxon>Pseudomonadota</taxon>
        <taxon>Gammaproteobacteria</taxon>
        <taxon>Enterobacterales</taxon>
        <taxon>Enterobacteriaceae</taxon>
        <taxon>Salmonella</taxon>
    </lineage>
</organism>
<dbReference type="RefSeq" id="WP_088744605.1">
    <property type="nucleotide sequence ID" value="NZ_CP022139.1"/>
</dbReference>
<accession>A0A6C7BZP2</accession>
<keyword evidence="3" id="KW-0378">Hydrolase</keyword>
<dbReference type="Gene3D" id="3.30.870.10">
    <property type="entry name" value="Endonuclease Chain A"/>
    <property type="match status" value="1"/>
</dbReference>
<dbReference type="Pfam" id="PF00614">
    <property type="entry name" value="PLDc"/>
    <property type="match status" value="1"/>
</dbReference>
<dbReference type="EMBL" id="CP022139">
    <property type="protein sequence ID" value="ASG86732.1"/>
    <property type="molecule type" value="Genomic_DNA"/>
</dbReference>
<dbReference type="InterPro" id="IPR015679">
    <property type="entry name" value="PLipase_D_fam"/>
</dbReference>
<evidence type="ECO:0000259" key="5">
    <source>
        <dbReference type="PROSITE" id="PS50035"/>
    </source>
</evidence>
<evidence type="ECO:0000256" key="2">
    <source>
        <dbReference type="ARBA" id="ARBA00022737"/>
    </source>
</evidence>
<dbReference type="PANTHER" id="PTHR18896">
    <property type="entry name" value="PHOSPHOLIPASE D"/>
    <property type="match status" value="1"/>
</dbReference>
<sequence>MIVDDRYVLVGSANINERSLLGDRDSELAVLISDTEGGYNDIDGSDIPSPYRAFARDFRKKIWTKLLGDAAGEYSDFLEKPAKAENRQKIRELAIKNAKIYESVFDFIPRNYVDENSDEYEDKIDAEAASIWPVFNSRKCTAEEVAKNMPFSSDFWSKYNNDKLDVLNNIKGYITIFSIHWSVDMSSPYQQSAVHIPA</sequence>